<feature type="domain" description="Thioredoxin-like fold" evidence="2">
    <location>
        <begin position="18"/>
        <end position="115"/>
    </location>
</feature>
<dbReference type="RefSeq" id="WP_158507335.1">
    <property type="nucleotide sequence ID" value="NZ_CP012036.1"/>
</dbReference>
<dbReference type="SFLD" id="SFLDG01200">
    <property type="entry name" value="SUF1.1"/>
    <property type="match status" value="1"/>
</dbReference>
<evidence type="ECO:0000259" key="2">
    <source>
        <dbReference type="Pfam" id="PF17172"/>
    </source>
</evidence>
<dbReference type="Pfam" id="PF17172">
    <property type="entry name" value="GST_N_4"/>
    <property type="match status" value="1"/>
</dbReference>
<dbReference type="Gene3D" id="1.20.1050.10">
    <property type="match status" value="1"/>
</dbReference>
<dbReference type="STRING" id="224013.ACX27_02875"/>
<dbReference type="EMBL" id="CP012036">
    <property type="protein sequence ID" value="ALF52034.1"/>
    <property type="molecule type" value="Genomic_DNA"/>
</dbReference>
<dbReference type="Proteomes" id="UP000062645">
    <property type="component" value="Chromosome"/>
</dbReference>
<dbReference type="InterPro" id="IPR033468">
    <property type="entry name" value="Metaxin_GST"/>
</dbReference>
<dbReference type="SFLD" id="SFLDG01180">
    <property type="entry name" value="SUF1"/>
    <property type="match status" value="1"/>
</dbReference>
<dbReference type="InterPro" id="IPR036249">
    <property type="entry name" value="Thioredoxin-like_sf"/>
</dbReference>
<dbReference type="KEGG" id="npz:ACX27_02875"/>
<evidence type="ECO:0000259" key="1">
    <source>
        <dbReference type="Pfam" id="PF17171"/>
    </source>
</evidence>
<evidence type="ECO:0000313" key="4">
    <source>
        <dbReference type="Proteomes" id="UP000062645"/>
    </source>
</evidence>
<keyword evidence="4" id="KW-1185">Reference proteome</keyword>
<dbReference type="AlphaFoldDB" id="A0A0M4SUG6"/>
<dbReference type="Pfam" id="PF17171">
    <property type="entry name" value="GST_C_6"/>
    <property type="match status" value="1"/>
</dbReference>
<proteinExistence type="predicted"/>
<dbReference type="PANTHER" id="PTHR12289">
    <property type="entry name" value="METAXIN RELATED"/>
    <property type="match status" value="1"/>
</dbReference>
<dbReference type="SUPFAM" id="SSF52833">
    <property type="entry name" value="Thioredoxin-like"/>
    <property type="match status" value="1"/>
</dbReference>
<dbReference type="OrthoDB" id="9810080at2"/>
<dbReference type="InterPro" id="IPR040079">
    <property type="entry name" value="Glutathione_S-Trfase"/>
</dbReference>
<dbReference type="SUPFAM" id="SSF47616">
    <property type="entry name" value="GST C-terminal domain-like"/>
    <property type="match status" value="1"/>
</dbReference>
<dbReference type="CDD" id="cd03193">
    <property type="entry name" value="GST_C_Metaxin"/>
    <property type="match status" value="1"/>
</dbReference>
<reference evidence="4" key="1">
    <citation type="submission" date="2015-07" db="EMBL/GenBank/DDBJ databases">
        <title>Genome Of Nitrogen-Fixing Cyanobacterium Nostoc piscinale CENA21 From Solimoes/Amazon River Floodplain Sediments And Comparative Genomics To Uncover Biosynthetic Natural Products Potential.</title>
        <authorList>
            <person name="Leao T.F."/>
            <person name="Leao P.N."/>
            <person name="Guimaraes P.I."/>
            <person name="de Melo A.G.C."/>
            <person name="Ramos R.T.J."/>
            <person name="Silva A."/>
            <person name="Fiore M.F."/>
            <person name="Schneider M.P.C."/>
        </authorList>
    </citation>
    <scope>NUCLEOTIDE SEQUENCE [LARGE SCALE GENOMIC DNA]</scope>
    <source>
        <strain evidence="4">CENA21</strain>
    </source>
</reference>
<organism evidence="3 4">
    <name type="scientific">Nostoc piscinale CENA21</name>
    <dbReference type="NCBI Taxonomy" id="224013"/>
    <lineage>
        <taxon>Bacteria</taxon>
        <taxon>Bacillati</taxon>
        <taxon>Cyanobacteriota</taxon>
        <taxon>Cyanophyceae</taxon>
        <taxon>Nostocales</taxon>
        <taxon>Nostocaceae</taxon>
        <taxon>Nostoc</taxon>
    </lineage>
</organism>
<name>A0A0M4SUG6_9NOSO</name>
<evidence type="ECO:0000313" key="3">
    <source>
        <dbReference type="EMBL" id="ALF52034.1"/>
    </source>
</evidence>
<protein>
    <recommendedName>
        <fullName evidence="5">Glutathione S-transferase</fullName>
    </recommendedName>
</protein>
<gene>
    <name evidence="3" type="ORF">ACX27_02875</name>
</gene>
<dbReference type="InterPro" id="IPR026928">
    <property type="entry name" value="FAX/IsoI-like"/>
</dbReference>
<reference evidence="3 4" key="2">
    <citation type="journal article" date="2016" name="Genome Announc.">
        <title>Draft Genome Sequence of the N2-Fixing Cyanobacterium Nostoc piscinale CENA21, Isolated from the Brazilian Amazon Floodplain.</title>
        <authorList>
            <person name="Leao T."/>
            <person name="Guimaraes P.I."/>
            <person name="de Melo A.G."/>
            <person name="Ramos R.T."/>
            <person name="Leao P.N."/>
            <person name="Silva A."/>
            <person name="Fiore M.F."/>
            <person name="Schneider M.P."/>
        </authorList>
    </citation>
    <scope>NUCLEOTIDE SEQUENCE [LARGE SCALE GENOMIC DNA]</scope>
    <source>
        <strain evidence="3 4">CENA21</strain>
    </source>
</reference>
<dbReference type="GO" id="GO:0005737">
    <property type="term" value="C:cytoplasm"/>
    <property type="evidence" value="ECO:0007669"/>
    <property type="project" value="TreeGrafter"/>
</dbReference>
<dbReference type="InterPro" id="IPR012336">
    <property type="entry name" value="Thioredoxin-like_fold"/>
</dbReference>
<dbReference type="InterPro" id="IPR036282">
    <property type="entry name" value="Glutathione-S-Trfase_C_sf"/>
</dbReference>
<evidence type="ECO:0008006" key="5">
    <source>
        <dbReference type="Google" id="ProtNLM"/>
    </source>
</evidence>
<feature type="domain" description="Metaxin glutathione S-transferase" evidence="1">
    <location>
        <begin position="170"/>
        <end position="230"/>
    </location>
</feature>
<dbReference type="InterPro" id="IPR050931">
    <property type="entry name" value="Mito_Protein_Transport_Metaxin"/>
</dbReference>
<dbReference type="PATRIC" id="fig|224013.5.peg.694"/>
<sequence>MITLYKTPPLWGLPSFSPACMKLETWLRMAKLNYQSDTSLNFAIAPKGKIPFIEYQGKLIGDSTLIIEMFKLEAGIDLDANLTPTERAISLAFRRMIKENIYWGEAYIRYQVPENWQVYREALINILSPVVLAAECELIVADACETICTQLYNQGMGRHSDQEIYQIITADFQALSDFLADKLFFMGEQPTTLDATAYAYVGNLIKPSLKHSIVDYVLQLENLCQHYERMNQLFFSDSEV</sequence>
<accession>A0A0M4SUG6</accession>
<dbReference type="SFLD" id="SFLDS00019">
    <property type="entry name" value="Glutathione_Transferase_(cytos"/>
    <property type="match status" value="1"/>
</dbReference>
<dbReference type="PANTHER" id="PTHR12289:SF41">
    <property type="entry name" value="FAILED AXON CONNECTIONS-RELATED"/>
    <property type="match status" value="1"/>
</dbReference>